<dbReference type="EMBL" id="JAVDQT010000014">
    <property type="protein sequence ID" value="MDR6434744.1"/>
    <property type="molecule type" value="Genomic_DNA"/>
</dbReference>
<keyword evidence="3" id="KW-1185">Reference proteome</keyword>
<keyword evidence="1" id="KW-0472">Membrane</keyword>
<sequence length="98" mass="11032">MDRLESVFSSSVTDRFLQNMIMTSYILSLYHGIIYARRKAAYRDDRVSWPLITLGLLAFSHNCHRSVETNRTILHATRAGIAPAFALGVVSRPAHRAA</sequence>
<evidence type="ECO:0000313" key="3">
    <source>
        <dbReference type="Proteomes" id="UP001184614"/>
    </source>
</evidence>
<comment type="caution">
    <text evidence="2">The sequence shown here is derived from an EMBL/GenBank/DDBJ whole genome shotgun (WGS) entry which is preliminary data.</text>
</comment>
<keyword evidence="1" id="KW-1133">Transmembrane helix</keyword>
<reference evidence="2 3" key="1">
    <citation type="submission" date="2023-07" db="EMBL/GenBank/DDBJ databases">
        <title>Sorghum-associated microbial communities from plants grown in Nebraska, USA.</title>
        <authorList>
            <person name="Schachtman D."/>
        </authorList>
    </citation>
    <scope>NUCLEOTIDE SEQUENCE [LARGE SCALE GENOMIC DNA]</scope>
    <source>
        <strain evidence="2 3">DS1730</strain>
    </source>
</reference>
<organism evidence="2 3">
    <name type="scientific">Brucella pseudogrignonensis</name>
    <dbReference type="NCBI Taxonomy" id="419475"/>
    <lineage>
        <taxon>Bacteria</taxon>
        <taxon>Pseudomonadati</taxon>
        <taxon>Pseudomonadota</taxon>
        <taxon>Alphaproteobacteria</taxon>
        <taxon>Hyphomicrobiales</taxon>
        <taxon>Brucellaceae</taxon>
        <taxon>Brucella/Ochrobactrum group</taxon>
        <taxon>Brucella</taxon>
    </lineage>
</organism>
<dbReference type="Proteomes" id="UP001184614">
    <property type="component" value="Unassembled WGS sequence"/>
</dbReference>
<evidence type="ECO:0000313" key="2">
    <source>
        <dbReference type="EMBL" id="MDR6434744.1"/>
    </source>
</evidence>
<protein>
    <submittedName>
        <fullName evidence="2">Uncharacterized protein</fullName>
    </submittedName>
</protein>
<name>A0ABU1MFA9_9HYPH</name>
<gene>
    <name evidence="2" type="ORF">J2782_004497</name>
</gene>
<proteinExistence type="predicted"/>
<feature type="transmembrane region" description="Helical" evidence="1">
    <location>
        <begin position="16"/>
        <end position="36"/>
    </location>
</feature>
<evidence type="ECO:0000256" key="1">
    <source>
        <dbReference type="SAM" id="Phobius"/>
    </source>
</evidence>
<keyword evidence="1" id="KW-0812">Transmembrane</keyword>
<accession>A0ABU1MFA9</accession>